<dbReference type="InterPro" id="IPR048366">
    <property type="entry name" value="TNP-like_GBD"/>
</dbReference>
<accession>A0A6P8Z7R6</accession>
<sequence>MELEMEVDNPEVPKEQQEKMQEQPQGEVSKAAAPETVESVPVSETVLSTPHEVARPNANWHIHKGPNFISYVHIGTEAIQIDRYLKITKNEVQVVLEGKKLDFPLTLTSFDDVSSALKELEALVPSPGTGHEGRRDFKCSHFLQPINQARSNKLPPRCLACANRKRAIAKGKRRAEAAKFKRLQLAQVKRKETKSLRQKVKCRDKKINSLEEKLKTLQGLYDALEKAQVIEYVCTLPEKWRFAVLACFEAAKAKKPCGRRYTNQWIYECALLRIKSLALYKKMLRDNFLPLPSLRTIQRYMKKLKPSYGFQENVFNLLKEKAEHIALDERHGKYINEHYLKTFDKKKVDLTVSIVFLTGSLLVDEITLAEGVHYDKITLRVKGLVFLAQYTPENQKDAPADHALTFMFQSFKGQYFQSIGVFLTKGAAKGPELAKLIIEAIGLLENSGFYVDAVVTDAHPCNRNMWTEFGLRKKHFEKEGPSRKKNEKNKEFDEEDENEENFDYELLDIENLILGQNKKKAQTQEDKQPKKNTQPKKKTDQRTPAEESGKFETSCEHPIDKNRRLWFFSDFPHLVKSVKQKIVNAEEIVTPDGTVKLSHWAIVCCQDEKRGIKVAPKLGKQHFQTESYATMSVKNAFSFFSEQVATAMEHYKSIGIPGMQDCGPSVAFIRRMNVLIDAMNSNTRRHGLKCDDEFGEDDEDSQPPVCPECQKTHAENTPRRRKSSRKVLEDFLEYLERWEKDPNLKRDQRLTASAAYGLRVSLTSALELSTYLHDNLGFEYLMTRRVNQDALEVI</sequence>
<feature type="region of interest" description="Disordered" evidence="1">
    <location>
        <begin position="478"/>
        <end position="499"/>
    </location>
</feature>
<feature type="domain" description="Transposable element P transposase-like GTP-binding insertion" evidence="3">
    <location>
        <begin position="573"/>
        <end position="683"/>
    </location>
</feature>
<gene>
    <name evidence="5" type="primary">LOC117646214</name>
</gene>
<dbReference type="GeneID" id="117646214"/>
<evidence type="ECO:0000256" key="1">
    <source>
        <dbReference type="SAM" id="MobiDB-lite"/>
    </source>
</evidence>
<feature type="region of interest" description="Disordered" evidence="1">
    <location>
        <begin position="693"/>
        <end position="722"/>
    </location>
</feature>
<evidence type="ECO:0000259" key="2">
    <source>
        <dbReference type="Pfam" id="PF21787"/>
    </source>
</evidence>
<dbReference type="AlphaFoldDB" id="A0A6P8Z7R6"/>
<dbReference type="KEGG" id="tpal:117646214"/>
<feature type="region of interest" description="Disordered" evidence="1">
    <location>
        <begin position="518"/>
        <end position="555"/>
    </location>
</feature>
<evidence type="ECO:0000313" key="4">
    <source>
        <dbReference type="Proteomes" id="UP000515158"/>
    </source>
</evidence>
<proteinExistence type="predicted"/>
<feature type="compositionally biased region" description="Basic and acidic residues" evidence="1">
    <location>
        <begin position="537"/>
        <end position="555"/>
    </location>
</feature>
<organism evidence="5">
    <name type="scientific">Thrips palmi</name>
    <name type="common">Melon thrips</name>
    <dbReference type="NCBI Taxonomy" id="161013"/>
    <lineage>
        <taxon>Eukaryota</taxon>
        <taxon>Metazoa</taxon>
        <taxon>Ecdysozoa</taxon>
        <taxon>Arthropoda</taxon>
        <taxon>Hexapoda</taxon>
        <taxon>Insecta</taxon>
        <taxon>Pterygota</taxon>
        <taxon>Neoptera</taxon>
        <taxon>Paraneoptera</taxon>
        <taxon>Thysanoptera</taxon>
        <taxon>Terebrantia</taxon>
        <taxon>Thripoidea</taxon>
        <taxon>Thripidae</taxon>
        <taxon>Thrips</taxon>
    </lineage>
</organism>
<reference evidence="5" key="1">
    <citation type="submission" date="2025-08" db="UniProtKB">
        <authorList>
            <consortium name="RefSeq"/>
        </authorList>
    </citation>
    <scope>IDENTIFICATION</scope>
    <source>
        <tissue evidence="5">Total insect</tissue>
    </source>
</reference>
<dbReference type="Pfam" id="PF21788">
    <property type="entry name" value="TNP-like_GBD"/>
    <property type="match status" value="1"/>
</dbReference>
<dbReference type="InParanoid" id="A0A6P8Z7R6"/>
<dbReference type="InterPro" id="IPR048365">
    <property type="entry name" value="TNP-like_RNaseH_N"/>
</dbReference>
<feature type="domain" description="Transposable element P transposase-like RNase H" evidence="2">
    <location>
        <begin position="355"/>
        <end position="470"/>
    </location>
</feature>
<feature type="compositionally biased region" description="Low complexity" evidence="1">
    <location>
        <begin position="34"/>
        <end position="43"/>
    </location>
</feature>
<feature type="compositionally biased region" description="Basic and acidic residues" evidence="1">
    <location>
        <begin position="11"/>
        <end position="21"/>
    </location>
</feature>
<keyword evidence="4" id="KW-1185">Reference proteome</keyword>
<dbReference type="Proteomes" id="UP000515158">
    <property type="component" value="Unplaced"/>
</dbReference>
<dbReference type="OrthoDB" id="6629896at2759"/>
<name>A0A6P8Z7R6_THRPL</name>
<feature type="compositionally biased region" description="Basic and acidic residues" evidence="1">
    <location>
        <begin position="478"/>
        <end position="491"/>
    </location>
</feature>
<evidence type="ECO:0000259" key="3">
    <source>
        <dbReference type="Pfam" id="PF21788"/>
    </source>
</evidence>
<dbReference type="RefSeq" id="XP_034242912.1">
    <property type="nucleotide sequence ID" value="XM_034387021.1"/>
</dbReference>
<evidence type="ECO:0000313" key="5">
    <source>
        <dbReference type="RefSeq" id="XP_034242912.1"/>
    </source>
</evidence>
<protein>
    <submittedName>
        <fullName evidence="5">Uncharacterized protein LOC117646214</fullName>
    </submittedName>
</protein>
<feature type="region of interest" description="Disordered" evidence="1">
    <location>
        <begin position="1"/>
        <end position="43"/>
    </location>
</feature>
<dbReference type="Pfam" id="PF21787">
    <property type="entry name" value="TNP-like_RNaseH_N"/>
    <property type="match status" value="1"/>
</dbReference>